<feature type="transmembrane region" description="Helical" evidence="6">
    <location>
        <begin position="52"/>
        <end position="70"/>
    </location>
</feature>
<organism evidence="8 9">
    <name type="scientific">Herbiconiux flava</name>
    <dbReference type="NCBI Taxonomy" id="881268"/>
    <lineage>
        <taxon>Bacteria</taxon>
        <taxon>Bacillati</taxon>
        <taxon>Actinomycetota</taxon>
        <taxon>Actinomycetes</taxon>
        <taxon>Micrococcales</taxon>
        <taxon>Microbacteriaceae</taxon>
        <taxon>Herbiconiux</taxon>
    </lineage>
</organism>
<keyword evidence="8" id="KW-0645">Protease</keyword>
<evidence type="ECO:0000256" key="3">
    <source>
        <dbReference type="ARBA" id="ARBA00022989"/>
    </source>
</evidence>
<evidence type="ECO:0000313" key="8">
    <source>
        <dbReference type="EMBL" id="NYD71357.1"/>
    </source>
</evidence>
<keyword evidence="4 6" id="KW-0472">Membrane</keyword>
<dbReference type="Gene3D" id="2.40.50.140">
    <property type="entry name" value="Nucleic acid-binding proteins"/>
    <property type="match status" value="1"/>
</dbReference>
<dbReference type="GO" id="GO:0005886">
    <property type="term" value="C:plasma membrane"/>
    <property type="evidence" value="ECO:0007669"/>
    <property type="project" value="TreeGrafter"/>
</dbReference>
<dbReference type="InterPro" id="IPR052165">
    <property type="entry name" value="Membrane_assoc_protease"/>
</dbReference>
<dbReference type="PANTHER" id="PTHR33507">
    <property type="entry name" value="INNER MEMBRANE PROTEIN YBBJ"/>
    <property type="match status" value="1"/>
</dbReference>
<feature type="transmembrane region" description="Helical" evidence="6">
    <location>
        <begin position="30"/>
        <end position="46"/>
    </location>
</feature>
<comment type="subcellular location">
    <subcellularLocation>
        <location evidence="1">Membrane</location>
        <topology evidence="1">Multi-pass membrane protein</topology>
    </subcellularLocation>
</comment>
<protein>
    <submittedName>
        <fullName evidence="8">Membrane protein implicated in regulation of membrane protease activity</fullName>
    </submittedName>
</protein>
<feature type="region of interest" description="Disordered" evidence="5">
    <location>
        <begin position="152"/>
        <end position="174"/>
    </location>
</feature>
<feature type="domain" description="NfeD-like C-terminal" evidence="7">
    <location>
        <begin position="89"/>
        <end position="151"/>
    </location>
</feature>
<dbReference type="Pfam" id="PF01957">
    <property type="entry name" value="NfeD"/>
    <property type="match status" value="1"/>
</dbReference>
<dbReference type="Proteomes" id="UP000549913">
    <property type="component" value="Unassembled WGS sequence"/>
</dbReference>
<keyword evidence="9" id="KW-1185">Reference proteome</keyword>
<dbReference type="PANTHER" id="PTHR33507:SF3">
    <property type="entry name" value="INNER MEMBRANE PROTEIN YBBJ"/>
    <property type="match status" value="1"/>
</dbReference>
<keyword evidence="8" id="KW-0378">Hydrolase</keyword>
<evidence type="ECO:0000313" key="9">
    <source>
        <dbReference type="Proteomes" id="UP000549913"/>
    </source>
</evidence>
<comment type="caution">
    <text evidence="8">The sequence shown here is derived from an EMBL/GenBank/DDBJ whole genome shotgun (WGS) entry which is preliminary data.</text>
</comment>
<sequence>MLEFLDSYAWIVWLGLILLFIVIEMFTLEFTFLMIAIGSLGGLIAGVLGAPWWAQIVVAAAVSLLLLLTLRPPLLKRLKRGGDPAKSNVDALLGLEGYVLDRLTPTAGHVKLSNGDTWTARVSPLVEQRELERGERVLVTAIDGATAMVVPASPAAPLTPPDGLAPGNRKEPTP</sequence>
<accession>A0A852SR73</accession>
<evidence type="ECO:0000256" key="2">
    <source>
        <dbReference type="ARBA" id="ARBA00022692"/>
    </source>
</evidence>
<dbReference type="GO" id="GO:0006508">
    <property type="term" value="P:proteolysis"/>
    <property type="evidence" value="ECO:0007669"/>
    <property type="project" value="UniProtKB-KW"/>
</dbReference>
<evidence type="ECO:0000256" key="5">
    <source>
        <dbReference type="SAM" id="MobiDB-lite"/>
    </source>
</evidence>
<keyword evidence="2 6" id="KW-0812">Transmembrane</keyword>
<dbReference type="InterPro" id="IPR012340">
    <property type="entry name" value="NA-bd_OB-fold"/>
</dbReference>
<evidence type="ECO:0000259" key="7">
    <source>
        <dbReference type="Pfam" id="PF01957"/>
    </source>
</evidence>
<evidence type="ECO:0000256" key="1">
    <source>
        <dbReference type="ARBA" id="ARBA00004141"/>
    </source>
</evidence>
<dbReference type="SUPFAM" id="SSF141322">
    <property type="entry name" value="NfeD domain-like"/>
    <property type="match status" value="1"/>
</dbReference>
<evidence type="ECO:0000256" key="6">
    <source>
        <dbReference type="SAM" id="Phobius"/>
    </source>
</evidence>
<dbReference type="AlphaFoldDB" id="A0A852SR73"/>
<feature type="transmembrane region" description="Helical" evidence="6">
    <location>
        <begin position="6"/>
        <end position="23"/>
    </location>
</feature>
<name>A0A852SR73_9MICO</name>
<keyword evidence="3 6" id="KW-1133">Transmembrane helix</keyword>
<gene>
    <name evidence="8" type="ORF">BJ984_002515</name>
</gene>
<dbReference type="GO" id="GO:0008233">
    <property type="term" value="F:peptidase activity"/>
    <property type="evidence" value="ECO:0007669"/>
    <property type="project" value="UniProtKB-KW"/>
</dbReference>
<evidence type="ECO:0000256" key="4">
    <source>
        <dbReference type="ARBA" id="ARBA00023136"/>
    </source>
</evidence>
<proteinExistence type="predicted"/>
<dbReference type="RefSeq" id="WP_179548333.1">
    <property type="nucleotide sequence ID" value="NZ_BSEW01000002.1"/>
</dbReference>
<dbReference type="InterPro" id="IPR002810">
    <property type="entry name" value="NfeD-like_C"/>
</dbReference>
<reference evidence="8 9" key="1">
    <citation type="submission" date="2020-07" db="EMBL/GenBank/DDBJ databases">
        <title>Sequencing the genomes of 1000 actinobacteria strains.</title>
        <authorList>
            <person name="Klenk H.-P."/>
        </authorList>
    </citation>
    <scope>NUCLEOTIDE SEQUENCE [LARGE SCALE GENOMIC DNA]</scope>
    <source>
        <strain evidence="8 9">DSM 26474</strain>
    </source>
</reference>
<dbReference type="EMBL" id="JACCBM010000001">
    <property type="protein sequence ID" value="NYD71357.1"/>
    <property type="molecule type" value="Genomic_DNA"/>
</dbReference>